<accession>A0A3Q2C7B8</accession>
<evidence type="ECO:0000256" key="2">
    <source>
        <dbReference type="ARBA" id="ARBA00022692"/>
    </source>
</evidence>
<feature type="domain" description="Bicarbonate transporter-like transmembrane" evidence="6">
    <location>
        <begin position="185"/>
        <end position="316"/>
    </location>
</feature>
<dbReference type="STRING" id="28743.ENSCVAP00000000566"/>
<evidence type="ECO:0000313" key="7">
    <source>
        <dbReference type="Ensembl" id="ENSCVAP00000000566.1"/>
    </source>
</evidence>
<organism evidence="7 8">
    <name type="scientific">Cyprinodon variegatus</name>
    <name type="common">Sheepshead minnow</name>
    <dbReference type="NCBI Taxonomy" id="28743"/>
    <lineage>
        <taxon>Eukaryota</taxon>
        <taxon>Metazoa</taxon>
        <taxon>Chordata</taxon>
        <taxon>Craniata</taxon>
        <taxon>Vertebrata</taxon>
        <taxon>Euteleostomi</taxon>
        <taxon>Actinopterygii</taxon>
        <taxon>Neopterygii</taxon>
        <taxon>Teleostei</taxon>
        <taxon>Neoteleostei</taxon>
        <taxon>Acanthomorphata</taxon>
        <taxon>Ovalentaria</taxon>
        <taxon>Atherinomorphae</taxon>
        <taxon>Cyprinodontiformes</taxon>
        <taxon>Cyprinodontidae</taxon>
        <taxon>Cyprinodon</taxon>
    </lineage>
</organism>
<keyword evidence="2 5" id="KW-0812">Transmembrane</keyword>
<keyword evidence="3 5" id="KW-1133">Transmembrane helix</keyword>
<dbReference type="PANTHER" id="PTHR11453:SF37">
    <property type="entry name" value="ELECTRONEUTRAL SODIUM BICARBONATE EXCHANGER 1"/>
    <property type="match status" value="1"/>
</dbReference>
<dbReference type="InterPro" id="IPR003020">
    <property type="entry name" value="HCO3_transpt_euk"/>
</dbReference>
<dbReference type="GeneTree" id="ENSGT00940000157422"/>
<keyword evidence="4 5" id="KW-0472">Membrane</keyword>
<keyword evidence="8" id="KW-1185">Reference proteome</keyword>
<feature type="transmembrane region" description="Helical" evidence="5">
    <location>
        <begin position="161"/>
        <end position="184"/>
    </location>
</feature>
<dbReference type="GO" id="GO:0005886">
    <property type="term" value="C:plasma membrane"/>
    <property type="evidence" value="ECO:0007669"/>
    <property type="project" value="TreeGrafter"/>
</dbReference>
<feature type="transmembrane region" description="Helical" evidence="5">
    <location>
        <begin position="190"/>
        <end position="220"/>
    </location>
</feature>
<dbReference type="GO" id="GO:0051453">
    <property type="term" value="P:regulation of intracellular pH"/>
    <property type="evidence" value="ECO:0007669"/>
    <property type="project" value="TreeGrafter"/>
</dbReference>
<dbReference type="Proteomes" id="UP000265020">
    <property type="component" value="Unassembled WGS sequence"/>
</dbReference>
<dbReference type="PANTHER" id="PTHR11453">
    <property type="entry name" value="ANION EXCHANGE PROTEIN"/>
    <property type="match status" value="1"/>
</dbReference>
<feature type="domain" description="Bicarbonate transporter-like transmembrane" evidence="6">
    <location>
        <begin position="11"/>
        <end position="184"/>
    </location>
</feature>
<evidence type="ECO:0000256" key="5">
    <source>
        <dbReference type="SAM" id="Phobius"/>
    </source>
</evidence>
<protein>
    <submittedName>
        <fullName evidence="7">Solute carrier family 4 member 8</fullName>
    </submittedName>
</protein>
<dbReference type="PRINTS" id="PR01231">
    <property type="entry name" value="HCO3TRNSPORT"/>
</dbReference>
<reference evidence="7" key="2">
    <citation type="submission" date="2025-09" db="UniProtKB">
        <authorList>
            <consortium name="Ensembl"/>
        </authorList>
    </citation>
    <scope>IDENTIFICATION</scope>
</reference>
<comment type="subcellular location">
    <subcellularLocation>
        <location evidence="1">Membrane</location>
        <topology evidence="1">Multi-pass membrane protein</topology>
    </subcellularLocation>
</comment>
<evidence type="ECO:0000313" key="8">
    <source>
        <dbReference type="Proteomes" id="UP000265020"/>
    </source>
</evidence>
<feature type="transmembrane region" description="Helical" evidence="5">
    <location>
        <begin position="121"/>
        <end position="140"/>
    </location>
</feature>
<dbReference type="AlphaFoldDB" id="A0A3Q2C7B8"/>
<dbReference type="GO" id="GO:0005452">
    <property type="term" value="F:solute:inorganic anion antiporter activity"/>
    <property type="evidence" value="ECO:0007669"/>
    <property type="project" value="InterPro"/>
</dbReference>
<feature type="transmembrane region" description="Helical" evidence="5">
    <location>
        <begin position="73"/>
        <end position="91"/>
    </location>
</feature>
<evidence type="ECO:0000256" key="3">
    <source>
        <dbReference type="ARBA" id="ARBA00022989"/>
    </source>
</evidence>
<evidence type="ECO:0000256" key="4">
    <source>
        <dbReference type="ARBA" id="ARBA00023136"/>
    </source>
</evidence>
<dbReference type="GO" id="GO:0008510">
    <property type="term" value="F:sodium:bicarbonate symporter activity"/>
    <property type="evidence" value="ECO:0007669"/>
    <property type="project" value="TreeGrafter"/>
</dbReference>
<dbReference type="OMA" id="HFLHACG"/>
<dbReference type="InterPro" id="IPR011531">
    <property type="entry name" value="HCO3_transpt-like_TM_dom"/>
</dbReference>
<name>A0A3Q2C7B8_CYPVA</name>
<feature type="transmembrane region" description="Helical" evidence="5">
    <location>
        <begin position="282"/>
        <end position="299"/>
    </location>
</feature>
<dbReference type="GO" id="GO:0006820">
    <property type="term" value="P:monoatomic anion transport"/>
    <property type="evidence" value="ECO:0007669"/>
    <property type="project" value="InterPro"/>
</dbReference>
<feature type="transmembrane region" description="Helical" evidence="5">
    <location>
        <begin position="35"/>
        <end position="53"/>
    </location>
</feature>
<sequence length="334" mass="38079">MVFLPPCLIIEECISLHGHFVGTACGHHGPFTPDVLFWSVILFFSTFFMSAFLKEFKTSRYFPTKIRSMISDFAVFLTIVIMVLLDFVVGVPSQKLKVPSKFQPTRDDRGWLINPIGPNPWWTTLVASIPALLCTILIFMDQQITAVIINRKEHKLLKGCGYHLDLLMVGSMLAVCSIMGLPWFQRLTGLVIFLLMGCSVFMTGALQFIPMPVLYGVFLYMGASSLKGIQFFDRLKLFGMPAKHQPDFIYLRHVPLRKVHLFTITQLTCLVLLWVIKTSPAAIIFPMMVLALVFIRKLLDLCFSKRELSYLDDLMPEWKKKNLDDASKTLEEVI</sequence>
<evidence type="ECO:0000259" key="6">
    <source>
        <dbReference type="Pfam" id="PF00955"/>
    </source>
</evidence>
<evidence type="ECO:0000256" key="1">
    <source>
        <dbReference type="ARBA" id="ARBA00004141"/>
    </source>
</evidence>
<dbReference type="Pfam" id="PF00955">
    <property type="entry name" value="HCO3_cotransp"/>
    <property type="match status" value="2"/>
</dbReference>
<dbReference type="Ensembl" id="ENSCVAT00000014860.1">
    <property type="protein sequence ID" value="ENSCVAP00000000566.1"/>
    <property type="gene ID" value="ENSCVAG00000001491.1"/>
</dbReference>
<reference evidence="7" key="1">
    <citation type="submission" date="2025-08" db="UniProtKB">
        <authorList>
            <consortium name="Ensembl"/>
        </authorList>
    </citation>
    <scope>IDENTIFICATION</scope>
</reference>
<proteinExistence type="predicted"/>